<dbReference type="InterPro" id="IPR012349">
    <property type="entry name" value="Split_barrel_FMN-bd"/>
</dbReference>
<evidence type="ECO:0000313" key="2">
    <source>
        <dbReference type="EMBL" id="GAA4632432.1"/>
    </source>
</evidence>
<dbReference type="PANTHER" id="PTHR34071:SF2">
    <property type="entry name" value="FLAVIN-NUCLEOTIDE-BINDING PROTEIN"/>
    <property type="match status" value="1"/>
</dbReference>
<dbReference type="EMBL" id="BAABHK010000010">
    <property type="protein sequence ID" value="GAA4632432.1"/>
    <property type="molecule type" value="Genomic_DNA"/>
</dbReference>
<dbReference type="Pfam" id="PF12900">
    <property type="entry name" value="Pyridox_ox_2"/>
    <property type="match status" value="1"/>
</dbReference>
<proteinExistence type="predicted"/>
<dbReference type="Proteomes" id="UP001501442">
    <property type="component" value="Unassembled WGS sequence"/>
</dbReference>
<accession>A0ABP8UI04</accession>
<dbReference type="InterPro" id="IPR024747">
    <property type="entry name" value="Pyridox_Oxase-rel"/>
</dbReference>
<gene>
    <name evidence="2" type="ORF">GCM10023196_065860</name>
</gene>
<comment type="caution">
    <text evidence="2">The sequence shown here is derived from an EMBL/GenBank/DDBJ whole genome shotgun (WGS) entry which is preliminary data.</text>
</comment>
<evidence type="ECO:0000313" key="3">
    <source>
        <dbReference type="Proteomes" id="UP001501442"/>
    </source>
</evidence>
<dbReference type="PANTHER" id="PTHR34071">
    <property type="entry name" value="5-NITROIMIDAZOLE ANTIBIOTICS RESISTANCE PROTEIN, NIMA-FAMILY-RELATED PROTEIN-RELATED"/>
    <property type="match status" value="1"/>
</dbReference>
<keyword evidence="3" id="KW-1185">Reference proteome</keyword>
<evidence type="ECO:0000256" key="1">
    <source>
        <dbReference type="SAM" id="MobiDB-lite"/>
    </source>
</evidence>
<reference evidence="3" key="1">
    <citation type="journal article" date="2019" name="Int. J. Syst. Evol. Microbiol.">
        <title>The Global Catalogue of Microorganisms (GCM) 10K type strain sequencing project: providing services to taxonomists for standard genome sequencing and annotation.</title>
        <authorList>
            <consortium name="The Broad Institute Genomics Platform"/>
            <consortium name="The Broad Institute Genome Sequencing Center for Infectious Disease"/>
            <person name="Wu L."/>
            <person name="Ma J."/>
        </authorList>
    </citation>
    <scope>NUCLEOTIDE SEQUENCE [LARGE SCALE GENOMIC DNA]</scope>
    <source>
        <strain evidence="3">JCM 17939</strain>
    </source>
</reference>
<sequence length="223" mass="23942">MTTSPPHEAPPPYDVASPGTLSGTERTRVRRLSERAATDRQALYDVLDAGRICHLGVIVDGCPRVLPTGYGRDGDTLYLHGSTGAVSLRAGGEICVTVTHLDGLVLARSVFHHSMNYRSAVIYGRPRLVTDPEEKLAGLRAIVENLAPGRWDAARRPTRKELAATAVVALSLEEASVKVRQGPPSDDEEDLGLDVWAGVLPVREVVGDPVPDPLLRPGIGYSK</sequence>
<organism evidence="2 3">
    <name type="scientific">Actinoallomurus vinaceus</name>
    <dbReference type="NCBI Taxonomy" id="1080074"/>
    <lineage>
        <taxon>Bacteria</taxon>
        <taxon>Bacillati</taxon>
        <taxon>Actinomycetota</taxon>
        <taxon>Actinomycetes</taxon>
        <taxon>Streptosporangiales</taxon>
        <taxon>Thermomonosporaceae</taxon>
        <taxon>Actinoallomurus</taxon>
    </lineage>
</organism>
<feature type="region of interest" description="Disordered" evidence="1">
    <location>
        <begin position="1"/>
        <end position="30"/>
    </location>
</feature>
<dbReference type="RefSeq" id="WP_345435418.1">
    <property type="nucleotide sequence ID" value="NZ_BAABHK010000010.1"/>
</dbReference>
<protein>
    <submittedName>
        <fullName evidence="2">Pyridoxamine 5'-phosphate oxidase family protein</fullName>
    </submittedName>
</protein>
<dbReference type="Gene3D" id="2.30.110.10">
    <property type="entry name" value="Electron Transport, Fmn-binding Protein, Chain A"/>
    <property type="match status" value="1"/>
</dbReference>
<name>A0ABP8UI04_9ACTN</name>
<dbReference type="SUPFAM" id="SSF50475">
    <property type="entry name" value="FMN-binding split barrel"/>
    <property type="match status" value="1"/>
</dbReference>